<evidence type="ECO:0000256" key="5">
    <source>
        <dbReference type="ARBA" id="ARBA00022553"/>
    </source>
</evidence>
<accession>A0ABU9EUM3</accession>
<reference evidence="16 17" key="1">
    <citation type="journal article" date="2024" name="Front. Microbiol.">
        <title>Transcriptomic insights into the dominance of two phototrophs throughout the water column of a tropical hypersaline-alkaline crater lake (Dziani Dzaha, Mayotte).</title>
        <authorList>
            <person name="Duperron S."/>
            <person name="Halary S."/>
            <person name="Bouly J.-P."/>
            <person name="Roussel T."/>
            <person name="Hugoni M."/>
            <person name="Bruto M."/>
            <person name="Oger P."/>
            <person name="Duval C."/>
            <person name="Woo A."/>
            <person name="Jezequiel D."/>
            <person name="Ader M."/>
            <person name="Leboulanger C."/>
            <person name="Agogue H."/>
            <person name="Grossi V."/>
            <person name="Trousselier M."/>
            <person name="Bernard C."/>
        </authorList>
    </citation>
    <scope>NUCLEOTIDE SEQUENCE [LARGE SCALE GENOMIC DNA]</scope>
    <source>
        <strain evidence="16 17">PMC 851.14</strain>
    </source>
</reference>
<dbReference type="Pfam" id="PF00672">
    <property type="entry name" value="HAMP"/>
    <property type="match status" value="1"/>
</dbReference>
<comment type="catalytic activity">
    <reaction evidence="1">
        <text>ATP + protein L-histidine = ADP + protein N-phospho-L-histidine.</text>
        <dbReference type="EC" id="2.7.13.3"/>
    </reaction>
</comment>
<dbReference type="Pfam" id="PF02743">
    <property type="entry name" value="dCache_1"/>
    <property type="match status" value="1"/>
</dbReference>
<comment type="caution">
    <text evidence="16">The sequence shown here is derived from an EMBL/GenBank/DDBJ whole genome shotgun (WGS) entry which is preliminary data.</text>
</comment>
<dbReference type="EC" id="2.7.13.3" evidence="3"/>
<evidence type="ECO:0000313" key="17">
    <source>
        <dbReference type="Proteomes" id="UP001387447"/>
    </source>
</evidence>
<evidence type="ECO:0000256" key="4">
    <source>
        <dbReference type="ARBA" id="ARBA00022475"/>
    </source>
</evidence>
<dbReference type="InterPro" id="IPR029151">
    <property type="entry name" value="Sensor-like_sf"/>
</dbReference>
<dbReference type="Gene3D" id="3.30.450.20">
    <property type="entry name" value="PAS domain"/>
    <property type="match status" value="1"/>
</dbReference>
<evidence type="ECO:0000313" key="16">
    <source>
        <dbReference type="EMBL" id="MEK9515139.1"/>
    </source>
</evidence>
<keyword evidence="13 14" id="KW-0472">Membrane</keyword>
<evidence type="ECO:0000256" key="13">
    <source>
        <dbReference type="ARBA" id="ARBA00023136"/>
    </source>
</evidence>
<feature type="domain" description="HAMP" evidence="15">
    <location>
        <begin position="237"/>
        <end position="289"/>
    </location>
</feature>
<evidence type="ECO:0000256" key="1">
    <source>
        <dbReference type="ARBA" id="ARBA00000085"/>
    </source>
</evidence>
<evidence type="ECO:0000256" key="9">
    <source>
        <dbReference type="ARBA" id="ARBA00022777"/>
    </source>
</evidence>
<dbReference type="InterPro" id="IPR050398">
    <property type="entry name" value="HssS/ArlS-like"/>
</dbReference>
<proteinExistence type="predicted"/>
<dbReference type="SMART" id="SM00304">
    <property type="entry name" value="HAMP"/>
    <property type="match status" value="1"/>
</dbReference>
<name>A0ABU9EUM3_LIMFS</name>
<keyword evidence="5" id="KW-0597">Phosphoprotein</keyword>
<dbReference type="InterPro" id="IPR003660">
    <property type="entry name" value="HAMP_dom"/>
</dbReference>
<dbReference type="SUPFAM" id="SSF158472">
    <property type="entry name" value="HAMP domain-like"/>
    <property type="match status" value="1"/>
</dbReference>
<evidence type="ECO:0000256" key="6">
    <source>
        <dbReference type="ARBA" id="ARBA00022679"/>
    </source>
</evidence>
<keyword evidence="12" id="KW-0902">Two-component regulatory system</keyword>
<dbReference type="Proteomes" id="UP001387447">
    <property type="component" value="Unassembled WGS sequence"/>
</dbReference>
<evidence type="ECO:0000259" key="15">
    <source>
        <dbReference type="PROSITE" id="PS50885"/>
    </source>
</evidence>
<dbReference type="PANTHER" id="PTHR45528:SF1">
    <property type="entry name" value="SENSOR HISTIDINE KINASE CPXA"/>
    <property type="match status" value="1"/>
</dbReference>
<comment type="subcellular location">
    <subcellularLocation>
        <location evidence="2">Cell membrane</location>
        <topology evidence="2">Multi-pass membrane protein</topology>
    </subcellularLocation>
</comment>
<evidence type="ECO:0000256" key="11">
    <source>
        <dbReference type="ARBA" id="ARBA00022989"/>
    </source>
</evidence>
<evidence type="ECO:0000256" key="8">
    <source>
        <dbReference type="ARBA" id="ARBA00022741"/>
    </source>
</evidence>
<dbReference type="PROSITE" id="PS50885">
    <property type="entry name" value="HAMP"/>
    <property type="match status" value="1"/>
</dbReference>
<dbReference type="SUPFAM" id="SSF103190">
    <property type="entry name" value="Sensory domain-like"/>
    <property type="match status" value="1"/>
</dbReference>
<keyword evidence="11 14" id="KW-1133">Transmembrane helix</keyword>
<dbReference type="PANTHER" id="PTHR45528">
    <property type="entry name" value="SENSOR HISTIDINE KINASE CPXA"/>
    <property type="match status" value="1"/>
</dbReference>
<sequence>MVYSNFWTDFMRQDFAFDEQGNRTEQIGTLEQPYDPRQRPWYKAAQAEGKAVWSEIYLSFSTLLPTITASLPVYSLTDSSLIGVCATDFFLPQEVSWFLRNLEIGKTGTAFIMERSGKLVATSTGEPTFKIVGDDRERLLAIASENDAVRSTANYLSDRFNDLSNIQTVEKLDFQWQGERQYVQVVPFRDGNLDWLVVVTIPESDFMSEINASRQKSIGLSFGALIIAIAVGIFTSRWVTRPILRVSHAADELAQGELDQQVKPSPIIEIDRLAKSFNSMAQQLKQSFSALRQSEATNRAIVNTIPDLMIRAKGDGSYLDVVGSDRLEGVDSSGDQFLTSNRLPKAITIQEYLLDNNKQLIKNI</sequence>
<keyword evidence="10" id="KW-0067">ATP-binding</keyword>
<evidence type="ECO:0000256" key="3">
    <source>
        <dbReference type="ARBA" id="ARBA00012438"/>
    </source>
</evidence>
<keyword evidence="9" id="KW-0418">Kinase</keyword>
<protein>
    <recommendedName>
        <fullName evidence="3">histidine kinase</fullName>
        <ecNumber evidence="3">2.7.13.3</ecNumber>
    </recommendedName>
</protein>
<keyword evidence="17" id="KW-1185">Reference proteome</keyword>
<dbReference type="RefSeq" id="WP_006621093.1">
    <property type="nucleotide sequence ID" value="NZ_JBBWYZ010000031.1"/>
</dbReference>
<dbReference type="Gene3D" id="6.10.340.10">
    <property type="match status" value="1"/>
</dbReference>
<dbReference type="InterPro" id="IPR033479">
    <property type="entry name" value="dCache_1"/>
</dbReference>
<keyword evidence="6" id="KW-0808">Transferase</keyword>
<feature type="transmembrane region" description="Helical" evidence="14">
    <location>
        <begin position="218"/>
        <end position="239"/>
    </location>
</feature>
<organism evidence="16 17">
    <name type="scientific">Limnospira fusiformis PMC 851.14</name>
    <dbReference type="NCBI Taxonomy" id="2219512"/>
    <lineage>
        <taxon>Bacteria</taxon>
        <taxon>Bacillati</taxon>
        <taxon>Cyanobacteriota</taxon>
        <taxon>Cyanophyceae</taxon>
        <taxon>Oscillatoriophycideae</taxon>
        <taxon>Oscillatoriales</taxon>
        <taxon>Sirenicapillariaceae</taxon>
        <taxon>Limnospira</taxon>
    </lineage>
</organism>
<gene>
    <name evidence="16" type="ORF">AAEJ74_26845</name>
</gene>
<evidence type="ECO:0000256" key="10">
    <source>
        <dbReference type="ARBA" id="ARBA00022840"/>
    </source>
</evidence>
<evidence type="ECO:0000256" key="12">
    <source>
        <dbReference type="ARBA" id="ARBA00023012"/>
    </source>
</evidence>
<keyword evidence="8" id="KW-0547">Nucleotide-binding</keyword>
<dbReference type="CDD" id="cd12913">
    <property type="entry name" value="PDC1_MCP_like"/>
    <property type="match status" value="1"/>
</dbReference>
<evidence type="ECO:0000256" key="2">
    <source>
        <dbReference type="ARBA" id="ARBA00004651"/>
    </source>
</evidence>
<keyword evidence="7 14" id="KW-0812">Transmembrane</keyword>
<evidence type="ECO:0000256" key="7">
    <source>
        <dbReference type="ARBA" id="ARBA00022692"/>
    </source>
</evidence>
<dbReference type="EMBL" id="JBBWYZ010000031">
    <property type="protein sequence ID" value="MEK9515139.1"/>
    <property type="molecule type" value="Genomic_DNA"/>
</dbReference>
<evidence type="ECO:0000256" key="14">
    <source>
        <dbReference type="SAM" id="Phobius"/>
    </source>
</evidence>
<keyword evidence="4" id="KW-1003">Cell membrane</keyword>
<dbReference type="CDD" id="cd06225">
    <property type="entry name" value="HAMP"/>
    <property type="match status" value="1"/>
</dbReference>